<protein>
    <recommendedName>
        <fullName evidence="9">Methylated-DNA--protein-cysteine methyltransferase</fullName>
        <ecNumber evidence="9">2.1.1.63</ecNumber>
    </recommendedName>
    <alternativeName>
        <fullName evidence="9">6-O-methylguanine-DNA methyltransferase</fullName>
        <shortName evidence="9">MGMT</shortName>
    </alternativeName>
    <alternativeName>
        <fullName evidence="9">O-6-methylguanine-DNA-alkyltransferase</fullName>
    </alternativeName>
</protein>
<feature type="domain" description="Methylguanine DNA methyltransferase ribonuclease-like" evidence="11">
    <location>
        <begin position="3"/>
        <end position="73"/>
    </location>
</feature>
<evidence type="ECO:0000256" key="6">
    <source>
        <dbReference type="ARBA" id="ARBA00022763"/>
    </source>
</evidence>
<dbReference type="Pfam" id="PF01035">
    <property type="entry name" value="DNA_binding_1"/>
    <property type="match status" value="1"/>
</dbReference>
<reference evidence="12 13" key="1">
    <citation type="submission" date="2018-06" db="EMBL/GenBank/DDBJ databases">
        <authorList>
            <consortium name="Pathogen Informatics"/>
            <person name="Doyle S."/>
        </authorList>
    </citation>
    <scope>NUCLEOTIDE SEQUENCE [LARGE SCALE GENOMIC DNA]</scope>
    <source>
        <strain evidence="12 13">NCTC13063</strain>
    </source>
</reference>
<comment type="function">
    <text evidence="9">Involved in the cellular defense against the biological effects of O6-methylguanine (O6-MeG) and O4-methylthymine (O4-MeT) in DNA. Repairs the methylated nucleobase in DNA by stoichiometrically transferring the methyl group to a cysteine residue in the enzyme. This is a suicide reaction: the enzyme is irreversibly inactivated.</text>
</comment>
<evidence type="ECO:0000313" key="12">
    <source>
        <dbReference type="EMBL" id="SUB79114.1"/>
    </source>
</evidence>
<proteinExistence type="inferred from homology"/>
<keyword evidence="6 9" id="KW-0227">DNA damage</keyword>
<dbReference type="InterPro" id="IPR014048">
    <property type="entry name" value="MethylDNA_cys_MeTrfase_DNA-bd"/>
</dbReference>
<feature type="domain" description="Methylated-DNA-[protein]-cysteine S-methyltransferase DNA binding" evidence="10">
    <location>
        <begin position="78"/>
        <end position="163"/>
    </location>
</feature>
<comment type="miscellaneous">
    <text evidence="9">This enzyme catalyzes only one turnover and therefore is not strictly catalytic. According to one definition, an enzyme is a biocatalyst that acts repeatedly and over many reaction cycles.</text>
</comment>
<evidence type="ECO:0000313" key="13">
    <source>
        <dbReference type="Proteomes" id="UP000255283"/>
    </source>
</evidence>
<dbReference type="SUPFAM" id="SSF53155">
    <property type="entry name" value="Methylated DNA-protein cysteine methyltransferase domain"/>
    <property type="match status" value="1"/>
</dbReference>
<dbReference type="Proteomes" id="UP000255283">
    <property type="component" value="Unassembled WGS sequence"/>
</dbReference>
<dbReference type="HAMAP" id="MF_00772">
    <property type="entry name" value="OGT"/>
    <property type="match status" value="1"/>
</dbReference>
<keyword evidence="5 9" id="KW-0808">Transferase</keyword>
<evidence type="ECO:0000256" key="4">
    <source>
        <dbReference type="ARBA" id="ARBA00022603"/>
    </source>
</evidence>
<dbReference type="RefSeq" id="WP_007410990.1">
    <property type="nucleotide sequence ID" value="NZ_CAURJP010000020.1"/>
</dbReference>
<dbReference type="InterPro" id="IPR036388">
    <property type="entry name" value="WH-like_DNA-bd_sf"/>
</dbReference>
<accession>A0AAQ1UGF0</accession>
<dbReference type="Gene3D" id="3.30.160.70">
    <property type="entry name" value="Methylated DNA-protein cysteine methyltransferase domain"/>
    <property type="match status" value="1"/>
</dbReference>
<comment type="catalytic activity">
    <reaction evidence="8 9">
        <text>a 6-O-methyl-2'-deoxyguanosine in DNA + L-cysteinyl-[protein] = S-methyl-L-cysteinyl-[protein] + a 2'-deoxyguanosine in DNA</text>
        <dbReference type="Rhea" id="RHEA:24000"/>
        <dbReference type="Rhea" id="RHEA-COMP:10131"/>
        <dbReference type="Rhea" id="RHEA-COMP:10132"/>
        <dbReference type="Rhea" id="RHEA-COMP:11367"/>
        <dbReference type="Rhea" id="RHEA-COMP:11368"/>
        <dbReference type="ChEBI" id="CHEBI:29950"/>
        <dbReference type="ChEBI" id="CHEBI:82612"/>
        <dbReference type="ChEBI" id="CHEBI:85445"/>
        <dbReference type="ChEBI" id="CHEBI:85448"/>
        <dbReference type="EC" id="2.1.1.63"/>
    </reaction>
</comment>
<evidence type="ECO:0000256" key="9">
    <source>
        <dbReference type="HAMAP-Rule" id="MF_00772"/>
    </source>
</evidence>
<dbReference type="Pfam" id="PF02870">
    <property type="entry name" value="Methyltransf_1N"/>
    <property type="match status" value="1"/>
</dbReference>
<evidence type="ECO:0000259" key="10">
    <source>
        <dbReference type="Pfam" id="PF01035"/>
    </source>
</evidence>
<evidence type="ECO:0000256" key="8">
    <source>
        <dbReference type="ARBA" id="ARBA00049348"/>
    </source>
</evidence>
<dbReference type="GO" id="GO:0005737">
    <property type="term" value="C:cytoplasm"/>
    <property type="evidence" value="ECO:0007669"/>
    <property type="project" value="UniProtKB-SubCell"/>
</dbReference>
<evidence type="ECO:0000256" key="5">
    <source>
        <dbReference type="ARBA" id="ARBA00022679"/>
    </source>
</evidence>
<dbReference type="SUPFAM" id="SSF46767">
    <property type="entry name" value="Methylated DNA-protein cysteine methyltransferase, C-terminal domain"/>
    <property type="match status" value="1"/>
</dbReference>
<comment type="subcellular location">
    <subcellularLocation>
        <location evidence="9">Cytoplasm</location>
    </subcellularLocation>
</comment>
<dbReference type="EC" id="2.1.1.63" evidence="9"/>
<dbReference type="FunFam" id="1.10.10.10:FF:000214">
    <property type="entry name" value="Methylated-DNA--protein-cysteine methyltransferase"/>
    <property type="match status" value="1"/>
</dbReference>
<dbReference type="InterPro" id="IPR008332">
    <property type="entry name" value="MethylG_MeTrfase_N"/>
</dbReference>
<comment type="caution">
    <text evidence="12">The sequence shown here is derived from an EMBL/GenBank/DDBJ whole genome shotgun (WGS) entry which is preliminary data.</text>
</comment>
<dbReference type="PANTHER" id="PTHR10815">
    <property type="entry name" value="METHYLATED-DNA--PROTEIN-CYSTEINE METHYLTRANSFERASE"/>
    <property type="match status" value="1"/>
</dbReference>
<feature type="active site" description="Nucleophile; methyl group acceptor" evidence="9">
    <location>
        <position position="134"/>
    </location>
</feature>
<keyword evidence="4 9" id="KW-0489">Methyltransferase</keyword>
<dbReference type="EMBL" id="UGTJ01000001">
    <property type="protein sequence ID" value="SUB79114.1"/>
    <property type="molecule type" value="Genomic_DNA"/>
</dbReference>
<evidence type="ECO:0000259" key="11">
    <source>
        <dbReference type="Pfam" id="PF02870"/>
    </source>
</evidence>
<dbReference type="InterPro" id="IPR001497">
    <property type="entry name" value="MethylDNA_cys_MeTrfase_AS"/>
</dbReference>
<evidence type="ECO:0000256" key="3">
    <source>
        <dbReference type="ARBA" id="ARBA00022490"/>
    </source>
</evidence>
<keyword evidence="7 9" id="KW-0234">DNA repair</keyword>
<evidence type="ECO:0000256" key="1">
    <source>
        <dbReference type="ARBA" id="ARBA00001286"/>
    </source>
</evidence>
<dbReference type="InterPro" id="IPR036217">
    <property type="entry name" value="MethylDNA_cys_MeTrfase_DNAb"/>
</dbReference>
<dbReference type="NCBIfam" id="TIGR00589">
    <property type="entry name" value="ogt"/>
    <property type="match status" value="1"/>
</dbReference>
<dbReference type="CDD" id="cd06445">
    <property type="entry name" value="ATase"/>
    <property type="match status" value="1"/>
</dbReference>
<dbReference type="Gene3D" id="1.10.10.10">
    <property type="entry name" value="Winged helix-like DNA-binding domain superfamily/Winged helix DNA-binding domain"/>
    <property type="match status" value="1"/>
</dbReference>
<dbReference type="AlphaFoldDB" id="A0AAQ1UGF0"/>
<evidence type="ECO:0000256" key="2">
    <source>
        <dbReference type="ARBA" id="ARBA00008711"/>
    </source>
</evidence>
<dbReference type="GO" id="GO:0006307">
    <property type="term" value="P:DNA alkylation repair"/>
    <property type="evidence" value="ECO:0007669"/>
    <property type="project" value="UniProtKB-UniRule"/>
</dbReference>
<dbReference type="PANTHER" id="PTHR10815:SF5">
    <property type="entry name" value="METHYLATED-DNA--PROTEIN-CYSTEINE METHYLTRANSFERASE"/>
    <property type="match status" value="1"/>
</dbReference>
<keyword evidence="3 9" id="KW-0963">Cytoplasm</keyword>
<sequence length="174" mass="19316">MHYTSHYRSPLGNITLASDGEALTGLWFDGQRYFAAGLDPKHSEYKLPVFDDTRRWLDNYFSGKTPDFTPPLHLIGSPFRQHVWTELLRIPHGRVTTYRHLAKLIGIASTGGPMSARAVGGAVGHNPVSLIVPCHRVVGTDESLTGYAGGMDKKRFLLGLEGIDCHRLTDFLLE</sequence>
<dbReference type="InterPro" id="IPR023546">
    <property type="entry name" value="MGMT"/>
</dbReference>
<comment type="catalytic activity">
    <reaction evidence="1 9">
        <text>a 4-O-methyl-thymidine in DNA + L-cysteinyl-[protein] = a thymidine in DNA + S-methyl-L-cysteinyl-[protein]</text>
        <dbReference type="Rhea" id="RHEA:53428"/>
        <dbReference type="Rhea" id="RHEA-COMP:10131"/>
        <dbReference type="Rhea" id="RHEA-COMP:10132"/>
        <dbReference type="Rhea" id="RHEA-COMP:13555"/>
        <dbReference type="Rhea" id="RHEA-COMP:13556"/>
        <dbReference type="ChEBI" id="CHEBI:29950"/>
        <dbReference type="ChEBI" id="CHEBI:82612"/>
        <dbReference type="ChEBI" id="CHEBI:137386"/>
        <dbReference type="ChEBI" id="CHEBI:137387"/>
        <dbReference type="EC" id="2.1.1.63"/>
    </reaction>
</comment>
<dbReference type="GO" id="GO:0003908">
    <property type="term" value="F:methylated-DNA-[protein]-cysteine S-methyltransferase activity"/>
    <property type="evidence" value="ECO:0007669"/>
    <property type="project" value="UniProtKB-UniRule"/>
</dbReference>
<comment type="similarity">
    <text evidence="2 9">Belongs to the MGMT family.</text>
</comment>
<dbReference type="PROSITE" id="PS00374">
    <property type="entry name" value="MGMT"/>
    <property type="match status" value="1"/>
</dbReference>
<evidence type="ECO:0000256" key="7">
    <source>
        <dbReference type="ARBA" id="ARBA00023204"/>
    </source>
</evidence>
<organism evidence="12 13">
    <name type="scientific">Segatella buccae</name>
    <dbReference type="NCBI Taxonomy" id="28126"/>
    <lineage>
        <taxon>Bacteria</taxon>
        <taxon>Pseudomonadati</taxon>
        <taxon>Bacteroidota</taxon>
        <taxon>Bacteroidia</taxon>
        <taxon>Bacteroidales</taxon>
        <taxon>Prevotellaceae</taxon>
        <taxon>Segatella</taxon>
    </lineage>
</organism>
<name>A0AAQ1UGF0_9BACT</name>
<dbReference type="InterPro" id="IPR036631">
    <property type="entry name" value="MGMT_N_sf"/>
</dbReference>
<dbReference type="GO" id="GO:0032259">
    <property type="term" value="P:methylation"/>
    <property type="evidence" value="ECO:0007669"/>
    <property type="project" value="UniProtKB-KW"/>
</dbReference>
<gene>
    <name evidence="12" type="primary">ogt_1</name>
    <name evidence="12" type="ORF">NCTC13063_00369</name>
</gene>